<accession>A0A8S5VW25</accession>
<proteinExistence type="predicted"/>
<dbReference type="EMBL" id="BK035411">
    <property type="protein sequence ID" value="DAG99420.1"/>
    <property type="molecule type" value="Genomic_DNA"/>
</dbReference>
<organism evidence="1">
    <name type="scientific">Ackermannviridae sp</name>
    <dbReference type="NCBI Taxonomy" id="2831612"/>
    <lineage>
        <taxon>Viruses</taxon>
        <taxon>Duplodnaviria</taxon>
        <taxon>Heunggongvirae</taxon>
        <taxon>Uroviricota</taxon>
        <taxon>Caudoviricetes</taxon>
        <taxon>Pantevenvirales</taxon>
        <taxon>Ackermannviridae</taxon>
    </lineage>
</organism>
<protein>
    <submittedName>
        <fullName evidence="1">Uncharacterized protein</fullName>
    </submittedName>
</protein>
<reference evidence="1" key="1">
    <citation type="journal article" date="2021" name="Proc. Natl. Acad. Sci. U.S.A.">
        <title>A Catalog of Tens of Thousands of Viruses from Human Metagenomes Reveals Hidden Associations with Chronic Diseases.</title>
        <authorList>
            <person name="Tisza M.J."/>
            <person name="Buck C.B."/>
        </authorList>
    </citation>
    <scope>NUCLEOTIDE SEQUENCE</scope>
    <source>
        <strain evidence="1">CtY4J10</strain>
    </source>
</reference>
<sequence>MTQQSPQLTKNPRQLRADFLFLHCRNTVVIPPGLVLRRVLVLQKRRRKICIKLRPVHAVLACGLAVVAVHHVHHSGPLPNLAVNSAGFHIHAGLFRFPMGTRCAVGVLHVALPCFCVFPGKFFSGSAAMQAFFRLFNLADHLHAAQRYRQLHVIELFRFQLFKIVHVGSLCTHDHAFQRIHISRVKSKTAKHRQSNGKPAVPDGFFCRIARHIHVQFPGVCKPERFCNRVLCQRIKSLFAPCQKHELCTLCRCFSKTAFRQPGNDFLLHVGGNAALYFLDTDHVIHLAS</sequence>
<name>A0A8S5VW25_9CAUD</name>
<evidence type="ECO:0000313" key="1">
    <source>
        <dbReference type="EMBL" id="DAG99420.1"/>
    </source>
</evidence>